<dbReference type="Gene3D" id="3.10.560.10">
    <property type="entry name" value="Outer membrane lipoprotein wza domain like"/>
    <property type="match status" value="1"/>
</dbReference>
<dbReference type="Proteomes" id="UP001207930">
    <property type="component" value="Unassembled WGS sequence"/>
</dbReference>
<keyword evidence="4" id="KW-1185">Reference proteome</keyword>
<name>A0ABT3FUK3_9BACT</name>
<dbReference type="EMBL" id="JAPDDS010000016">
    <property type="protein sequence ID" value="MCW1887274.1"/>
    <property type="molecule type" value="Genomic_DNA"/>
</dbReference>
<organism evidence="3 4">
    <name type="scientific">Luteolibacter flavescens</name>
    <dbReference type="NCBI Taxonomy" id="1859460"/>
    <lineage>
        <taxon>Bacteria</taxon>
        <taxon>Pseudomonadati</taxon>
        <taxon>Verrucomicrobiota</taxon>
        <taxon>Verrucomicrobiia</taxon>
        <taxon>Verrucomicrobiales</taxon>
        <taxon>Verrucomicrobiaceae</taxon>
        <taxon>Luteolibacter</taxon>
    </lineage>
</organism>
<feature type="compositionally biased region" description="Basic and acidic residues" evidence="1">
    <location>
        <begin position="65"/>
        <end position="78"/>
    </location>
</feature>
<feature type="domain" description="SLBB" evidence="2">
    <location>
        <begin position="85"/>
        <end position="154"/>
    </location>
</feature>
<accession>A0ABT3FUK3</accession>
<dbReference type="InterPro" id="IPR054765">
    <property type="entry name" value="SLBB_dom"/>
</dbReference>
<evidence type="ECO:0000259" key="2">
    <source>
        <dbReference type="Pfam" id="PF22461"/>
    </source>
</evidence>
<feature type="compositionally biased region" description="Low complexity" evidence="1">
    <location>
        <begin position="30"/>
        <end position="56"/>
    </location>
</feature>
<dbReference type="Pfam" id="PF22461">
    <property type="entry name" value="SLBB_2"/>
    <property type="match status" value="1"/>
</dbReference>
<proteinExistence type="predicted"/>
<evidence type="ECO:0000256" key="1">
    <source>
        <dbReference type="SAM" id="MobiDB-lite"/>
    </source>
</evidence>
<comment type="caution">
    <text evidence="3">The sequence shown here is derived from an EMBL/GenBank/DDBJ whole genome shotgun (WGS) entry which is preliminary data.</text>
</comment>
<dbReference type="RefSeq" id="WP_264503230.1">
    <property type="nucleotide sequence ID" value="NZ_JAPDDS010000016.1"/>
</dbReference>
<reference evidence="3 4" key="1">
    <citation type="submission" date="2022-10" db="EMBL/GenBank/DDBJ databases">
        <title>Luteolibacter flavescens strain MCCC 1K03193, whole genome shotgun sequencing project.</title>
        <authorList>
            <person name="Zhao G."/>
            <person name="Shen L."/>
        </authorList>
    </citation>
    <scope>NUCLEOTIDE SEQUENCE [LARGE SCALE GENOMIC DNA]</scope>
    <source>
        <strain evidence="3 4">MCCC 1K03193</strain>
    </source>
</reference>
<sequence>MKPWMLQAMAVGCLLTAASDVAQRQAGDASLSGVTAGTGSTSGPTGGSSFESTSTGPRLPSKSRGLREDESYATRMKEASTGTATVIGQVNRPGPVALRGSDTLRSVISKAGDMTDFGFPKKIRVNRRGEVINLNLTVPEGQSFKVEDGDIVTVPERIF</sequence>
<gene>
    <name evidence="3" type="ORF">OKA04_21225</name>
</gene>
<evidence type="ECO:0000313" key="4">
    <source>
        <dbReference type="Proteomes" id="UP001207930"/>
    </source>
</evidence>
<protein>
    <recommendedName>
        <fullName evidence="2">SLBB domain-containing protein</fullName>
    </recommendedName>
</protein>
<feature type="region of interest" description="Disordered" evidence="1">
    <location>
        <begin position="29"/>
        <end position="80"/>
    </location>
</feature>
<evidence type="ECO:0000313" key="3">
    <source>
        <dbReference type="EMBL" id="MCW1887274.1"/>
    </source>
</evidence>